<dbReference type="InterPro" id="IPR037241">
    <property type="entry name" value="E2F-DP_heterodim"/>
</dbReference>
<dbReference type="InterPro" id="IPR032198">
    <property type="entry name" value="E2F_CC-MB"/>
</dbReference>
<dbReference type="Pfam" id="PF02319">
    <property type="entry name" value="WHD_E2F_TDP"/>
    <property type="match status" value="1"/>
</dbReference>
<feature type="compositionally biased region" description="Polar residues" evidence="7">
    <location>
        <begin position="147"/>
        <end position="158"/>
    </location>
</feature>
<evidence type="ECO:0000256" key="5">
    <source>
        <dbReference type="ARBA" id="ARBA00023306"/>
    </source>
</evidence>
<dbReference type="SUPFAM" id="SSF144074">
    <property type="entry name" value="E2F-DP heterodimerization region"/>
    <property type="match status" value="1"/>
</dbReference>
<keyword evidence="6" id="KW-0539">Nucleus</keyword>
<dbReference type="SMART" id="SM01372">
    <property type="entry name" value="E2F_TDP"/>
    <property type="match status" value="1"/>
</dbReference>
<dbReference type="InterPro" id="IPR015633">
    <property type="entry name" value="E2F"/>
</dbReference>
<dbReference type="PANTHER" id="PTHR12081">
    <property type="entry name" value="TRANSCRIPTION FACTOR E2F"/>
    <property type="match status" value="1"/>
</dbReference>
<name>A0A7J7LK66_9MAGN</name>
<evidence type="ECO:0000259" key="8">
    <source>
        <dbReference type="SMART" id="SM01372"/>
    </source>
</evidence>
<organism evidence="9 10">
    <name type="scientific">Kingdonia uniflora</name>
    <dbReference type="NCBI Taxonomy" id="39325"/>
    <lineage>
        <taxon>Eukaryota</taxon>
        <taxon>Viridiplantae</taxon>
        <taxon>Streptophyta</taxon>
        <taxon>Embryophyta</taxon>
        <taxon>Tracheophyta</taxon>
        <taxon>Spermatophyta</taxon>
        <taxon>Magnoliopsida</taxon>
        <taxon>Ranunculales</taxon>
        <taxon>Circaeasteraceae</taxon>
        <taxon>Kingdonia</taxon>
    </lineage>
</organism>
<comment type="subcellular location">
    <subcellularLocation>
        <location evidence="6">Nucleus</location>
    </subcellularLocation>
</comment>
<feature type="region of interest" description="Disordered" evidence="7">
    <location>
        <begin position="139"/>
        <end position="158"/>
    </location>
</feature>
<dbReference type="SUPFAM" id="SSF46785">
    <property type="entry name" value="Winged helix' DNA-binding domain"/>
    <property type="match status" value="1"/>
</dbReference>
<dbReference type="InterPro" id="IPR003316">
    <property type="entry name" value="E2F_WHTH_DNA-bd_dom"/>
</dbReference>
<protein>
    <recommendedName>
        <fullName evidence="8">E2F/DP family winged-helix DNA-binding domain-containing protein</fullName>
    </recommendedName>
</protein>
<proteinExistence type="inferred from homology"/>
<evidence type="ECO:0000256" key="2">
    <source>
        <dbReference type="ARBA" id="ARBA00023015"/>
    </source>
</evidence>
<comment type="caution">
    <text evidence="9">The sequence shown here is derived from an EMBL/GenBank/DDBJ whole genome shotgun (WGS) entry which is preliminary data.</text>
</comment>
<evidence type="ECO:0000313" key="10">
    <source>
        <dbReference type="Proteomes" id="UP000541444"/>
    </source>
</evidence>
<dbReference type="AlphaFoldDB" id="A0A7J7LK66"/>
<keyword evidence="3 6" id="KW-0238">DNA-binding</keyword>
<feature type="region of interest" description="Disordered" evidence="7">
    <location>
        <begin position="1"/>
        <end position="40"/>
    </location>
</feature>
<keyword evidence="5" id="KW-0131">Cell cycle</keyword>
<dbReference type="Gene3D" id="1.10.10.10">
    <property type="entry name" value="Winged helix-like DNA-binding domain superfamily/Winged helix DNA-binding domain"/>
    <property type="match status" value="1"/>
</dbReference>
<dbReference type="GO" id="GO:0046983">
    <property type="term" value="F:protein dimerization activity"/>
    <property type="evidence" value="ECO:0007669"/>
    <property type="project" value="InterPro"/>
</dbReference>
<dbReference type="GO" id="GO:0000978">
    <property type="term" value="F:RNA polymerase II cis-regulatory region sequence-specific DNA binding"/>
    <property type="evidence" value="ECO:0007669"/>
    <property type="project" value="InterPro"/>
</dbReference>
<feature type="domain" description="E2F/DP family winged-helix DNA-binding" evidence="8">
    <location>
        <begin position="162"/>
        <end position="227"/>
    </location>
</feature>
<keyword evidence="10" id="KW-1185">Reference proteome</keyword>
<dbReference type="CDD" id="cd14660">
    <property type="entry name" value="E2F_DD"/>
    <property type="match status" value="1"/>
</dbReference>
<dbReference type="Gene3D" id="6.10.250.540">
    <property type="match status" value="1"/>
</dbReference>
<dbReference type="PANTHER" id="PTHR12081:SF51">
    <property type="entry name" value="TRANSCRIPTION FACTOR E2FC"/>
    <property type="match status" value="1"/>
</dbReference>
<reference evidence="9 10" key="1">
    <citation type="journal article" date="2020" name="IScience">
        <title>Genome Sequencing of the Endangered Kingdonia uniflora (Circaeasteraceae, Ranunculales) Reveals Potential Mechanisms of Evolutionary Specialization.</title>
        <authorList>
            <person name="Sun Y."/>
            <person name="Deng T."/>
            <person name="Zhang A."/>
            <person name="Moore M.J."/>
            <person name="Landis J.B."/>
            <person name="Lin N."/>
            <person name="Zhang H."/>
            <person name="Zhang X."/>
            <person name="Huang J."/>
            <person name="Zhang X."/>
            <person name="Sun H."/>
            <person name="Wang H."/>
        </authorList>
    </citation>
    <scope>NUCLEOTIDE SEQUENCE [LARGE SCALE GENOMIC DNA]</scope>
    <source>
        <strain evidence="9">TB1705</strain>
        <tissue evidence="9">Leaf</tissue>
    </source>
</reference>
<comment type="similarity">
    <text evidence="1 6">Belongs to the E2F/DP family.</text>
</comment>
<dbReference type="Pfam" id="PF16421">
    <property type="entry name" value="E2F_CC-MB"/>
    <property type="match status" value="1"/>
</dbReference>
<dbReference type="Proteomes" id="UP000541444">
    <property type="component" value="Unassembled WGS sequence"/>
</dbReference>
<dbReference type="InterPro" id="IPR036388">
    <property type="entry name" value="WH-like_DNA-bd_sf"/>
</dbReference>
<dbReference type="OrthoDB" id="1743261at2759"/>
<keyword evidence="4 6" id="KW-0804">Transcription</keyword>
<evidence type="ECO:0000256" key="7">
    <source>
        <dbReference type="SAM" id="MobiDB-lite"/>
    </source>
</evidence>
<dbReference type="EMBL" id="JACGCM010002226">
    <property type="protein sequence ID" value="KAF6142918.1"/>
    <property type="molecule type" value="Genomic_DNA"/>
</dbReference>
<evidence type="ECO:0000256" key="3">
    <source>
        <dbReference type="ARBA" id="ARBA00023125"/>
    </source>
</evidence>
<evidence type="ECO:0000256" key="1">
    <source>
        <dbReference type="ARBA" id="ARBA00010940"/>
    </source>
</evidence>
<dbReference type="InterPro" id="IPR036390">
    <property type="entry name" value="WH_DNA-bd_sf"/>
</dbReference>
<sequence length="512" mass="57287">MSVPEGEGPNRYNPQPHLRFHPQTQHPHQPPAPRFHGASNLCFTTPKTPLFDHQTLIRGDPIVTTSPGDAVMSHIPFKQTNVVDNRQSQAGELFSRPGPGEAVSNNELFTRPGPGEAVSSNVRALVSDMKGTDDKYSRLKASKRKSSGPQISNPLNPTGSCRYDSSLGLLTKKFINLLMGAEDGTLDLNKTADVLEVQKRRIYDITNVLEGIGFIEKTTKNNIRWKGFGTLKPGELDDYVSRLQVDLRIMYEEECRLDTLIREKQEQLRSLDEDDNSQKFLFLTDKDILSPPCFQNETLIAIKAPKASSIEVPDPDQDIDYPRQFQMIVRSTTGPIDLYLVSRDQRGTGNVNVKKTPPVQLENLENSAFKSRTTFAPEVQDTHLISEHDSQNLCSSDLMGPLADGMQKIFLSEAKSEATTLTEVQLADFMREQEQDQNNQNVCSSPNGIQKIVLSQPNIDDDYWLQSEIDVSITDLWAAKDWVESFNSKISTDGAVPEQKTVWFIPVGGRKV</sequence>
<dbReference type="FunFam" id="1.10.10.10:FF:000008">
    <property type="entry name" value="E2F transcription factor 1"/>
    <property type="match status" value="1"/>
</dbReference>
<evidence type="ECO:0000256" key="6">
    <source>
        <dbReference type="RuleBase" id="RU003796"/>
    </source>
</evidence>
<dbReference type="GO" id="GO:0000981">
    <property type="term" value="F:DNA-binding transcription factor activity, RNA polymerase II-specific"/>
    <property type="evidence" value="ECO:0007669"/>
    <property type="project" value="TreeGrafter"/>
</dbReference>
<keyword evidence="2 6" id="KW-0805">Transcription regulation</keyword>
<evidence type="ECO:0000256" key="4">
    <source>
        <dbReference type="ARBA" id="ARBA00023163"/>
    </source>
</evidence>
<dbReference type="GO" id="GO:0090575">
    <property type="term" value="C:RNA polymerase II transcription regulator complex"/>
    <property type="evidence" value="ECO:0007669"/>
    <property type="project" value="TreeGrafter"/>
</dbReference>
<gene>
    <name evidence="9" type="ORF">GIB67_003874</name>
</gene>
<evidence type="ECO:0000313" key="9">
    <source>
        <dbReference type="EMBL" id="KAF6142918.1"/>
    </source>
</evidence>
<accession>A0A7J7LK66</accession>